<evidence type="ECO:0000256" key="15">
    <source>
        <dbReference type="SAM" id="Phobius"/>
    </source>
</evidence>
<evidence type="ECO:0000256" key="12">
    <source>
        <dbReference type="ARBA" id="ARBA00023136"/>
    </source>
</evidence>
<evidence type="ECO:0000256" key="4">
    <source>
        <dbReference type="ARBA" id="ARBA00022448"/>
    </source>
</evidence>
<evidence type="ECO:0000313" key="17">
    <source>
        <dbReference type="EMBL" id="NYZ67651.1"/>
    </source>
</evidence>
<feature type="domain" description="Type II secretion system protein GspF" evidence="16">
    <location>
        <begin position="74"/>
        <end position="196"/>
    </location>
</feature>
<evidence type="ECO:0000256" key="2">
    <source>
        <dbReference type="ARBA" id="ARBA00004429"/>
    </source>
</evidence>
<protein>
    <recommendedName>
        <fullName evidence="13">General secretion pathway protein F</fullName>
    </recommendedName>
</protein>
<dbReference type="EMBL" id="JACCKB010000028">
    <property type="protein sequence ID" value="NYZ67651.1"/>
    <property type="molecule type" value="Genomic_DNA"/>
</dbReference>
<dbReference type="PANTHER" id="PTHR30012">
    <property type="entry name" value="GENERAL SECRETION PATHWAY PROTEIN"/>
    <property type="match status" value="1"/>
</dbReference>
<keyword evidence="7 14" id="KW-0812">Transmembrane</keyword>
<evidence type="ECO:0000256" key="10">
    <source>
        <dbReference type="ARBA" id="ARBA00022927"/>
    </source>
</evidence>
<keyword evidence="5" id="KW-1003">Cell membrane</keyword>
<evidence type="ECO:0000256" key="1">
    <source>
        <dbReference type="ARBA" id="ARBA00002684"/>
    </source>
</evidence>
<evidence type="ECO:0000256" key="6">
    <source>
        <dbReference type="ARBA" id="ARBA00022519"/>
    </source>
</evidence>
<evidence type="ECO:0000256" key="11">
    <source>
        <dbReference type="ARBA" id="ARBA00022989"/>
    </source>
</evidence>
<keyword evidence="4 14" id="KW-0813">Transport</keyword>
<evidence type="ECO:0000256" key="3">
    <source>
        <dbReference type="ARBA" id="ARBA00005745"/>
    </source>
</evidence>
<accession>A0A853ICK3</accession>
<dbReference type="RefSeq" id="WP_180569674.1">
    <property type="nucleotide sequence ID" value="NZ_JACCKB010000028.1"/>
</dbReference>
<gene>
    <name evidence="17" type="primary">gspF</name>
    <name evidence="17" type="ORF">H0A36_16690</name>
</gene>
<dbReference type="InterPro" id="IPR003004">
    <property type="entry name" value="GspF/PilC"/>
</dbReference>
<keyword evidence="6" id="KW-0997">Cell inner membrane</keyword>
<keyword evidence="9" id="KW-0106">Calcium</keyword>
<dbReference type="Pfam" id="PF00482">
    <property type="entry name" value="T2SSF"/>
    <property type="match status" value="2"/>
</dbReference>
<dbReference type="InterPro" id="IPR042094">
    <property type="entry name" value="T2SS_GspF_sf"/>
</dbReference>
<dbReference type="Proteomes" id="UP000569732">
    <property type="component" value="Unassembled WGS sequence"/>
</dbReference>
<evidence type="ECO:0000256" key="7">
    <source>
        <dbReference type="ARBA" id="ARBA00022692"/>
    </source>
</evidence>
<dbReference type="FunFam" id="1.20.81.30:FF:000001">
    <property type="entry name" value="Type II secretion system protein F"/>
    <property type="match status" value="2"/>
</dbReference>
<dbReference type="NCBIfam" id="TIGR02120">
    <property type="entry name" value="GspF"/>
    <property type="match status" value="1"/>
</dbReference>
<dbReference type="PRINTS" id="PR00812">
    <property type="entry name" value="BCTERIALGSPF"/>
</dbReference>
<evidence type="ECO:0000256" key="5">
    <source>
        <dbReference type="ARBA" id="ARBA00022475"/>
    </source>
</evidence>
<feature type="transmembrane region" description="Helical" evidence="15">
    <location>
        <begin position="172"/>
        <end position="195"/>
    </location>
</feature>
<keyword evidence="10" id="KW-0653">Protein transport</keyword>
<comment type="similarity">
    <text evidence="3 14">Belongs to the GSP F family.</text>
</comment>
<organism evidence="17 18">
    <name type="scientific">Spartinivicinus marinus</name>
    <dbReference type="NCBI Taxonomy" id="2994442"/>
    <lineage>
        <taxon>Bacteria</taxon>
        <taxon>Pseudomonadati</taxon>
        <taxon>Pseudomonadota</taxon>
        <taxon>Gammaproteobacteria</taxon>
        <taxon>Oceanospirillales</taxon>
        <taxon>Zooshikellaceae</taxon>
        <taxon>Spartinivicinus</taxon>
    </lineage>
</organism>
<keyword evidence="11 15" id="KW-1133">Transmembrane helix</keyword>
<dbReference type="PROSITE" id="PS00874">
    <property type="entry name" value="T2SP_F"/>
    <property type="match status" value="1"/>
</dbReference>
<reference evidence="17 18" key="1">
    <citation type="submission" date="2020-07" db="EMBL/GenBank/DDBJ databases">
        <title>Endozoicomonas sp. nov., isolated from sediment.</title>
        <authorList>
            <person name="Gu T."/>
        </authorList>
    </citation>
    <scope>NUCLEOTIDE SEQUENCE [LARGE SCALE GENOMIC DNA]</scope>
    <source>
        <strain evidence="17 18">SM1973</strain>
    </source>
</reference>
<evidence type="ECO:0000256" key="8">
    <source>
        <dbReference type="ARBA" id="ARBA00022723"/>
    </source>
</evidence>
<dbReference type="GO" id="GO:0015628">
    <property type="term" value="P:protein secretion by the type II secretion system"/>
    <property type="evidence" value="ECO:0007669"/>
    <property type="project" value="InterPro"/>
</dbReference>
<name>A0A853ICK3_9GAMM</name>
<evidence type="ECO:0000259" key="16">
    <source>
        <dbReference type="Pfam" id="PF00482"/>
    </source>
</evidence>
<proteinExistence type="inferred from homology"/>
<dbReference type="Gene3D" id="1.20.81.30">
    <property type="entry name" value="Type II secretion system (T2SS), domain F"/>
    <property type="match status" value="2"/>
</dbReference>
<dbReference type="GO" id="GO:0005886">
    <property type="term" value="C:plasma membrane"/>
    <property type="evidence" value="ECO:0007669"/>
    <property type="project" value="UniProtKB-SubCell"/>
</dbReference>
<evidence type="ECO:0000256" key="9">
    <source>
        <dbReference type="ARBA" id="ARBA00022837"/>
    </source>
</evidence>
<evidence type="ECO:0000256" key="14">
    <source>
        <dbReference type="RuleBase" id="RU003923"/>
    </source>
</evidence>
<sequence>MAVYEFVALDARGKQQKGTLEADSARQVRQMLREKRMSPLDVELVAQKQKQANSKAGGGLFSRSISTSDLSMVIRQLATLIQASLPIEEALRAVAEQQEKQKIKKIFQAVRSKVLEGYTLAQSMESFPGVFPSMYCATVAAGEHAGFLDKVLNQLADYSENRQQSQQKIKMALVYPILLVVASIAIVSFLLGFVVPDIVKVFIDSGQELPALTQGLIDLSNLFQNYWYFMLLGVIGFIYITRVLLSKPPIKLRFHRGLLRVPLIGRFNRQMNTARFASTLSILTRSGVPLVEALKIATEVVSNLYIKASVGDVAQQVSEGLSLTKALEQTGHFSPMMMHMIASGEATGELDDMLERTALSQETDLENRMSVIVGLFEPLTLMLMGGIVLVIVLAILLPILNMNQLLN</sequence>
<dbReference type="GO" id="GO:0046872">
    <property type="term" value="F:metal ion binding"/>
    <property type="evidence" value="ECO:0007669"/>
    <property type="project" value="UniProtKB-KW"/>
</dbReference>
<keyword evidence="18" id="KW-1185">Reference proteome</keyword>
<feature type="transmembrane region" description="Helical" evidence="15">
    <location>
        <begin position="226"/>
        <end position="245"/>
    </location>
</feature>
<feature type="domain" description="Type II secretion system protein GspF" evidence="16">
    <location>
        <begin position="276"/>
        <end position="398"/>
    </location>
</feature>
<keyword evidence="8" id="KW-0479">Metal-binding</keyword>
<keyword evidence="12 15" id="KW-0472">Membrane</keyword>
<evidence type="ECO:0000313" key="18">
    <source>
        <dbReference type="Proteomes" id="UP000569732"/>
    </source>
</evidence>
<feature type="transmembrane region" description="Helical" evidence="15">
    <location>
        <begin position="379"/>
        <end position="400"/>
    </location>
</feature>
<comment type="function">
    <text evidence="1">Component of the type II secretion system inner membrane complex required for the energy-dependent secretion of extracellular factors such as proteases and toxins from the periplasm.</text>
</comment>
<dbReference type="PANTHER" id="PTHR30012:SF0">
    <property type="entry name" value="TYPE II SECRETION SYSTEM PROTEIN F-RELATED"/>
    <property type="match status" value="1"/>
</dbReference>
<dbReference type="InterPro" id="IPR001992">
    <property type="entry name" value="T2SS_GspF/T4SS_PilC_CS"/>
</dbReference>
<evidence type="ECO:0000256" key="13">
    <source>
        <dbReference type="ARBA" id="ARBA00030750"/>
    </source>
</evidence>
<dbReference type="GO" id="GO:0015627">
    <property type="term" value="C:type II protein secretion system complex"/>
    <property type="evidence" value="ECO:0007669"/>
    <property type="project" value="InterPro"/>
</dbReference>
<dbReference type="InterPro" id="IPR011850">
    <property type="entry name" value="T2SS_GspF"/>
</dbReference>
<dbReference type="InterPro" id="IPR018076">
    <property type="entry name" value="T2SS_GspF_dom"/>
</dbReference>
<comment type="caution">
    <text evidence="17">The sequence shown here is derived from an EMBL/GenBank/DDBJ whole genome shotgun (WGS) entry which is preliminary data.</text>
</comment>
<comment type="subcellular location">
    <subcellularLocation>
        <location evidence="2 14">Cell inner membrane</location>
        <topology evidence="2 14">Multi-pass membrane protein</topology>
    </subcellularLocation>
</comment>
<dbReference type="AlphaFoldDB" id="A0A853ICK3"/>